<dbReference type="EMBL" id="QJKJ01000111">
    <property type="protein sequence ID" value="RDY14214.1"/>
    <property type="molecule type" value="Genomic_DNA"/>
</dbReference>
<keyword evidence="2" id="KW-1185">Reference proteome</keyword>
<feature type="non-terminal residue" evidence="1">
    <location>
        <position position="1"/>
    </location>
</feature>
<organism evidence="1 2">
    <name type="scientific">Mucuna pruriens</name>
    <name type="common">Velvet bean</name>
    <name type="synonym">Dolichos pruriens</name>
    <dbReference type="NCBI Taxonomy" id="157652"/>
    <lineage>
        <taxon>Eukaryota</taxon>
        <taxon>Viridiplantae</taxon>
        <taxon>Streptophyta</taxon>
        <taxon>Embryophyta</taxon>
        <taxon>Tracheophyta</taxon>
        <taxon>Spermatophyta</taxon>
        <taxon>Magnoliopsida</taxon>
        <taxon>eudicotyledons</taxon>
        <taxon>Gunneridae</taxon>
        <taxon>Pentapetalae</taxon>
        <taxon>rosids</taxon>
        <taxon>fabids</taxon>
        <taxon>Fabales</taxon>
        <taxon>Fabaceae</taxon>
        <taxon>Papilionoideae</taxon>
        <taxon>50 kb inversion clade</taxon>
        <taxon>NPAAA clade</taxon>
        <taxon>indigoferoid/millettioid clade</taxon>
        <taxon>Phaseoleae</taxon>
        <taxon>Mucuna</taxon>
    </lineage>
</organism>
<comment type="caution">
    <text evidence="1">The sequence shown here is derived from an EMBL/GenBank/DDBJ whole genome shotgun (WGS) entry which is preliminary data.</text>
</comment>
<reference evidence="1" key="1">
    <citation type="submission" date="2018-05" db="EMBL/GenBank/DDBJ databases">
        <title>Draft genome of Mucuna pruriens seed.</title>
        <authorList>
            <person name="Nnadi N.E."/>
            <person name="Vos R."/>
            <person name="Hasami M.H."/>
            <person name="Devisetty U.K."/>
            <person name="Aguiy J.C."/>
        </authorList>
    </citation>
    <scope>NUCLEOTIDE SEQUENCE [LARGE SCALE GENOMIC DNA]</scope>
    <source>
        <strain evidence="1">JCA_2017</strain>
    </source>
</reference>
<evidence type="ECO:0000313" key="2">
    <source>
        <dbReference type="Proteomes" id="UP000257109"/>
    </source>
</evidence>
<evidence type="ECO:0000313" key="1">
    <source>
        <dbReference type="EMBL" id="RDY14214.1"/>
    </source>
</evidence>
<proteinExistence type="predicted"/>
<protein>
    <submittedName>
        <fullName evidence="1">Uncharacterized protein</fullName>
    </submittedName>
</protein>
<dbReference type="OrthoDB" id="1752257at2759"/>
<accession>A0A371IGX4</accession>
<sequence length="337" mass="37292">MHHATNNPTNLMDNTSLSSSDHVLLGNGQGLSFSSIGFSKLSSAYKPHTSLRLHNLFLVPTITKNLISVSQFARDNSVYFEFHPTFCLLLGSFHDTLGTDGLYTFGNILSIPPAATTSRPTPCVNFVGCKRSKTSSLDNTATLSCIYYNLHFILSASILDLWGPAPVTSSCGYCYIHTCVDAFMSVIYLTAFTKYTWIFPLKLKSDTSLLKYNLVLNYKEFKPMVVENFTASPLCETWNTSLLYLPTYPSPKQLSQMETSSCGGNRSHSSCPSWPFACFLGSCLSHSHLINKMPTAVLDMKLQSSQGVWMCLLPSSQTLQHSQTLISLPRMHLCGIL</sequence>
<dbReference type="Proteomes" id="UP000257109">
    <property type="component" value="Unassembled WGS sequence"/>
</dbReference>
<gene>
    <name evidence="1" type="ORF">CR513_00754</name>
</gene>
<dbReference type="AlphaFoldDB" id="A0A371IGX4"/>
<name>A0A371IGX4_MUCPR</name>